<evidence type="ECO:0000313" key="3">
    <source>
        <dbReference type="Proteomes" id="UP000199205"/>
    </source>
</evidence>
<dbReference type="PROSITE" id="PS50206">
    <property type="entry name" value="RHODANESE_3"/>
    <property type="match status" value="1"/>
</dbReference>
<name>A0A1C3U6C4_9HYPH</name>
<dbReference type="Proteomes" id="UP000199205">
    <property type="component" value="Unassembled WGS sequence"/>
</dbReference>
<dbReference type="InterPro" id="IPR001763">
    <property type="entry name" value="Rhodanese-like_dom"/>
</dbReference>
<dbReference type="EMBL" id="FMAF01000001">
    <property type="protein sequence ID" value="SCB10877.1"/>
    <property type="molecule type" value="Genomic_DNA"/>
</dbReference>
<gene>
    <name evidence="2" type="ORF">GA0061101_101566</name>
</gene>
<proteinExistence type="predicted"/>
<reference evidence="2 3" key="1">
    <citation type="submission" date="2016-08" db="EMBL/GenBank/DDBJ databases">
        <authorList>
            <person name="Seilhamer J.J."/>
        </authorList>
    </citation>
    <scope>NUCLEOTIDE SEQUENCE [LARGE SCALE GENOMIC DNA]</scope>
    <source>
        <strain evidence="2 3">P1-7</strain>
    </source>
</reference>
<dbReference type="Pfam" id="PF00581">
    <property type="entry name" value="Rhodanese"/>
    <property type="match status" value="1"/>
</dbReference>
<feature type="domain" description="Rhodanese" evidence="1">
    <location>
        <begin position="32"/>
        <end position="121"/>
    </location>
</feature>
<dbReference type="Gene3D" id="3.40.250.10">
    <property type="entry name" value="Rhodanese-like domain"/>
    <property type="match status" value="1"/>
</dbReference>
<dbReference type="AlphaFoldDB" id="A0A1C3U6C4"/>
<dbReference type="InterPro" id="IPR018634">
    <property type="entry name" value="ChrB_C"/>
</dbReference>
<organism evidence="2 3">
    <name type="scientific">Rhizobium lusitanum</name>
    <dbReference type="NCBI Taxonomy" id="293958"/>
    <lineage>
        <taxon>Bacteria</taxon>
        <taxon>Pseudomonadati</taxon>
        <taxon>Pseudomonadota</taxon>
        <taxon>Alphaproteobacteria</taxon>
        <taxon>Hyphomicrobiales</taxon>
        <taxon>Rhizobiaceae</taxon>
        <taxon>Rhizobium/Agrobacterium group</taxon>
        <taxon>Rhizobium</taxon>
    </lineage>
</organism>
<dbReference type="InterPro" id="IPR036873">
    <property type="entry name" value="Rhodanese-like_dom_sf"/>
</dbReference>
<dbReference type="SMART" id="SM00450">
    <property type="entry name" value="RHOD"/>
    <property type="match status" value="1"/>
</dbReference>
<dbReference type="SUPFAM" id="SSF52821">
    <property type="entry name" value="Rhodanese/Cell cycle control phosphatase"/>
    <property type="match status" value="1"/>
</dbReference>
<accession>A0A1C3U6C4</accession>
<evidence type="ECO:0000313" key="2">
    <source>
        <dbReference type="EMBL" id="SCB10877.1"/>
    </source>
</evidence>
<protein>
    <recommendedName>
        <fullName evidence="1">Rhodanese domain-containing protein</fullName>
    </recommendedName>
</protein>
<evidence type="ECO:0000259" key="1">
    <source>
        <dbReference type="PROSITE" id="PS50206"/>
    </source>
</evidence>
<sequence>MPEFRVHLFWKGRNMTSFSAITPEKLLRLLGTPKAPAILDVRSVEDFDADPCLVPASRRRDYKDVQAWAAEFHNRNVVCLCQHGGKLSEGVAAWLRLAGAAAEILDGGLDAWRAAGLPLIPVSILPDANASGATVWVTRARPKIDRIACPWLIRRFVDPGASFLFVTAQEVDGVAERFGATPFDVEGVFWSHREEECTFDTMVKEFQLDLPALHHLSRIIRGADTNRLDLEPQAAGLLAVSLGLSRMFADDIEQLDAGMLCYDALYRWSRDATQEKHDWVSHGARRS</sequence>
<dbReference type="Pfam" id="PF09828">
    <property type="entry name" value="ChrB_C"/>
    <property type="match status" value="1"/>
</dbReference>